<organism evidence="2 3">
    <name type="scientific">Cylicocyclus nassatus</name>
    <name type="common">Nematode worm</name>
    <dbReference type="NCBI Taxonomy" id="53992"/>
    <lineage>
        <taxon>Eukaryota</taxon>
        <taxon>Metazoa</taxon>
        <taxon>Ecdysozoa</taxon>
        <taxon>Nematoda</taxon>
        <taxon>Chromadorea</taxon>
        <taxon>Rhabditida</taxon>
        <taxon>Rhabditina</taxon>
        <taxon>Rhabditomorpha</taxon>
        <taxon>Strongyloidea</taxon>
        <taxon>Strongylidae</taxon>
        <taxon>Cylicocyclus</taxon>
    </lineage>
</organism>
<keyword evidence="1" id="KW-1133">Transmembrane helix</keyword>
<dbReference type="Proteomes" id="UP001176961">
    <property type="component" value="Unassembled WGS sequence"/>
</dbReference>
<gene>
    <name evidence="2" type="ORF">CYNAS_LOCUS10992</name>
</gene>
<reference evidence="2" key="1">
    <citation type="submission" date="2023-07" db="EMBL/GenBank/DDBJ databases">
        <authorList>
            <consortium name="CYATHOMIX"/>
        </authorList>
    </citation>
    <scope>NUCLEOTIDE SEQUENCE</scope>
    <source>
        <strain evidence="2">N/A</strain>
    </source>
</reference>
<evidence type="ECO:0000313" key="3">
    <source>
        <dbReference type="Proteomes" id="UP001176961"/>
    </source>
</evidence>
<dbReference type="EMBL" id="CATQJL010000223">
    <property type="protein sequence ID" value="CAJ0599009.1"/>
    <property type="molecule type" value="Genomic_DNA"/>
</dbReference>
<proteinExistence type="predicted"/>
<sequence>MNNLATETATLSAECDCLGEYKLLVFVFAPVLVLFMIICAETVRMHYSFRRQTEKMLVQAHENLEWAYEKLERAHEKLEWAHRRMVDIDGNRTRISPPLQGLKL</sequence>
<protein>
    <recommendedName>
        <fullName evidence="4">Transmembrane protein</fullName>
    </recommendedName>
</protein>
<evidence type="ECO:0008006" key="4">
    <source>
        <dbReference type="Google" id="ProtNLM"/>
    </source>
</evidence>
<keyword evidence="3" id="KW-1185">Reference proteome</keyword>
<evidence type="ECO:0000256" key="1">
    <source>
        <dbReference type="SAM" id="Phobius"/>
    </source>
</evidence>
<keyword evidence="1" id="KW-0812">Transmembrane</keyword>
<comment type="caution">
    <text evidence="2">The sequence shown here is derived from an EMBL/GenBank/DDBJ whole genome shotgun (WGS) entry which is preliminary data.</text>
</comment>
<feature type="transmembrane region" description="Helical" evidence="1">
    <location>
        <begin position="23"/>
        <end position="43"/>
    </location>
</feature>
<keyword evidence="1" id="KW-0472">Membrane</keyword>
<accession>A0AA36GVR6</accession>
<evidence type="ECO:0000313" key="2">
    <source>
        <dbReference type="EMBL" id="CAJ0599009.1"/>
    </source>
</evidence>
<name>A0AA36GVR6_CYLNA</name>
<dbReference type="AlphaFoldDB" id="A0AA36GVR6"/>